<dbReference type="AlphaFoldDB" id="A0AAD1ZQX4"/>
<proteinExistence type="inferred from homology"/>
<protein>
    <recommendedName>
        <fullName evidence="2">NADH:ubiquinone reductase (non-electrogenic)</fullName>
        <ecNumber evidence="2">1.6.5.9</ecNumber>
    </recommendedName>
</protein>
<dbReference type="GO" id="GO:0050136">
    <property type="term" value="F:NADH dehydrogenase (quinone) (non-electrogenic) activity"/>
    <property type="evidence" value="ECO:0007669"/>
    <property type="project" value="UniProtKB-EC"/>
</dbReference>
<keyword evidence="5" id="KW-0560">Oxidoreductase</keyword>
<keyword evidence="6" id="KW-0520">NAD</keyword>
<dbReference type="EMBL" id="OU503047">
    <property type="protein sequence ID" value="CAI9772536.1"/>
    <property type="molecule type" value="Genomic_DNA"/>
</dbReference>
<reference evidence="9" key="1">
    <citation type="submission" date="2023-05" db="EMBL/GenBank/DDBJ databases">
        <authorList>
            <person name="Huff M."/>
        </authorList>
    </citation>
    <scope>NUCLEOTIDE SEQUENCE</scope>
</reference>
<keyword evidence="3" id="KW-0285">Flavoprotein</keyword>
<evidence type="ECO:0000256" key="1">
    <source>
        <dbReference type="ARBA" id="ARBA00005272"/>
    </source>
</evidence>
<evidence type="ECO:0000256" key="6">
    <source>
        <dbReference type="ARBA" id="ARBA00023027"/>
    </source>
</evidence>
<name>A0AAD1ZQX4_9LAMI</name>
<evidence type="ECO:0000256" key="5">
    <source>
        <dbReference type="ARBA" id="ARBA00023002"/>
    </source>
</evidence>
<gene>
    <name evidence="9" type="ORF">FPE_LOCUS19966</name>
</gene>
<dbReference type="SUPFAM" id="SSF53335">
    <property type="entry name" value="S-adenosyl-L-methionine-dependent methyltransferases"/>
    <property type="match status" value="1"/>
</dbReference>
<accession>A0AAD1ZQX4</accession>
<dbReference type="PANTHER" id="PTHR43706">
    <property type="entry name" value="NADH DEHYDROGENASE"/>
    <property type="match status" value="1"/>
</dbReference>
<dbReference type="InterPro" id="IPR045024">
    <property type="entry name" value="NDH-2"/>
</dbReference>
<comment type="similarity">
    <text evidence="1">Belongs to the NADH dehydrogenase family.</text>
</comment>
<evidence type="ECO:0000256" key="3">
    <source>
        <dbReference type="ARBA" id="ARBA00022630"/>
    </source>
</evidence>
<dbReference type="InterPro" id="IPR029063">
    <property type="entry name" value="SAM-dependent_MTases_sf"/>
</dbReference>
<evidence type="ECO:0000256" key="2">
    <source>
        <dbReference type="ARBA" id="ARBA00012637"/>
    </source>
</evidence>
<comment type="catalytic activity">
    <reaction evidence="7">
        <text>a quinone + NADH + H(+) = a quinol + NAD(+)</text>
        <dbReference type="Rhea" id="RHEA:46160"/>
        <dbReference type="ChEBI" id="CHEBI:15378"/>
        <dbReference type="ChEBI" id="CHEBI:24646"/>
        <dbReference type="ChEBI" id="CHEBI:57540"/>
        <dbReference type="ChEBI" id="CHEBI:57945"/>
        <dbReference type="ChEBI" id="CHEBI:132124"/>
        <dbReference type="EC" id="1.6.5.9"/>
    </reaction>
</comment>
<organism evidence="9 10">
    <name type="scientific">Fraxinus pennsylvanica</name>
    <dbReference type="NCBI Taxonomy" id="56036"/>
    <lineage>
        <taxon>Eukaryota</taxon>
        <taxon>Viridiplantae</taxon>
        <taxon>Streptophyta</taxon>
        <taxon>Embryophyta</taxon>
        <taxon>Tracheophyta</taxon>
        <taxon>Spermatophyta</taxon>
        <taxon>Magnoliopsida</taxon>
        <taxon>eudicotyledons</taxon>
        <taxon>Gunneridae</taxon>
        <taxon>Pentapetalae</taxon>
        <taxon>asterids</taxon>
        <taxon>lamiids</taxon>
        <taxon>Lamiales</taxon>
        <taxon>Oleaceae</taxon>
        <taxon>Oleeae</taxon>
        <taxon>Fraxinus</taxon>
    </lineage>
</organism>
<evidence type="ECO:0000256" key="8">
    <source>
        <dbReference type="ARBA" id="ARBA00049010"/>
    </source>
</evidence>
<comment type="catalytic activity">
    <reaction evidence="8">
        <text>a ubiquinone + NADH + H(+) = a ubiquinol + NAD(+)</text>
        <dbReference type="Rhea" id="RHEA:23152"/>
        <dbReference type="Rhea" id="RHEA-COMP:9565"/>
        <dbReference type="Rhea" id="RHEA-COMP:9566"/>
        <dbReference type="ChEBI" id="CHEBI:15378"/>
        <dbReference type="ChEBI" id="CHEBI:16389"/>
        <dbReference type="ChEBI" id="CHEBI:17976"/>
        <dbReference type="ChEBI" id="CHEBI:57540"/>
        <dbReference type="ChEBI" id="CHEBI:57945"/>
    </reaction>
</comment>
<evidence type="ECO:0000256" key="7">
    <source>
        <dbReference type="ARBA" id="ARBA00047599"/>
    </source>
</evidence>
<evidence type="ECO:0000313" key="9">
    <source>
        <dbReference type="EMBL" id="CAI9772536.1"/>
    </source>
</evidence>
<sequence length="114" mass="12690">MGARANTFNTPGVVEHAHFLKEVDDEQRIRRRVLDCFERASLPSISEDKRKIILHFVVVGGGPAGLTKELQRLLKKSSQGIESTLKLDQWLRKAKEGDDVLDLCCGSGDLAFLV</sequence>
<evidence type="ECO:0000256" key="4">
    <source>
        <dbReference type="ARBA" id="ARBA00022827"/>
    </source>
</evidence>
<dbReference type="EC" id="1.6.5.9" evidence="2"/>
<dbReference type="Proteomes" id="UP000834106">
    <property type="component" value="Chromosome 12"/>
</dbReference>
<keyword evidence="10" id="KW-1185">Reference proteome</keyword>
<dbReference type="PANTHER" id="PTHR43706:SF47">
    <property type="entry name" value="EXTERNAL NADH-UBIQUINONE OXIDOREDUCTASE 1, MITOCHONDRIAL-RELATED"/>
    <property type="match status" value="1"/>
</dbReference>
<dbReference type="GO" id="GO:0005739">
    <property type="term" value="C:mitochondrion"/>
    <property type="evidence" value="ECO:0007669"/>
    <property type="project" value="TreeGrafter"/>
</dbReference>
<evidence type="ECO:0000313" key="10">
    <source>
        <dbReference type="Proteomes" id="UP000834106"/>
    </source>
</evidence>
<dbReference type="Gene3D" id="3.50.50.100">
    <property type="match status" value="1"/>
</dbReference>
<keyword evidence="4" id="KW-0274">FAD</keyword>